<dbReference type="EMBL" id="SPNC01000001">
    <property type="protein sequence ID" value="TFH97504.1"/>
    <property type="molecule type" value="Genomic_DNA"/>
</dbReference>
<keyword evidence="8" id="KW-0234">DNA repair</keyword>
<keyword evidence="6" id="KW-0378">Hydrolase</keyword>
<dbReference type="GO" id="GO:0016787">
    <property type="term" value="F:hydrolase activity"/>
    <property type="evidence" value="ECO:0007669"/>
    <property type="project" value="UniProtKB-KW"/>
</dbReference>
<comment type="caution">
    <text evidence="10">The sequence shown here is derived from an EMBL/GenBank/DDBJ whole genome shotgun (WGS) entry which is preliminary data.</text>
</comment>
<dbReference type="GO" id="GO:0004518">
    <property type="term" value="F:nuclease activity"/>
    <property type="evidence" value="ECO:0007669"/>
    <property type="project" value="UniProtKB-KW"/>
</dbReference>
<protein>
    <recommendedName>
        <fullName evidence="9">Endonuclease/exonuclease/phosphatase domain-containing protein</fullName>
    </recommendedName>
</protein>
<comment type="cofactor">
    <cofactor evidence="2">
        <name>Mg(2+)</name>
        <dbReference type="ChEBI" id="CHEBI:18420"/>
    </cofactor>
</comment>
<dbReference type="GO" id="GO:0006281">
    <property type="term" value="P:DNA repair"/>
    <property type="evidence" value="ECO:0007669"/>
    <property type="project" value="UniProtKB-KW"/>
</dbReference>
<proteinExistence type="predicted"/>
<dbReference type="CDD" id="cd09084">
    <property type="entry name" value="EEP-2"/>
    <property type="match status" value="1"/>
</dbReference>
<evidence type="ECO:0000256" key="4">
    <source>
        <dbReference type="ARBA" id="ARBA00022723"/>
    </source>
</evidence>
<dbReference type="InterPro" id="IPR005135">
    <property type="entry name" value="Endo/exonuclease/phosphatase"/>
</dbReference>
<dbReference type="InterPro" id="IPR036691">
    <property type="entry name" value="Endo/exonu/phosph_ase_sf"/>
</dbReference>
<comment type="cofactor">
    <cofactor evidence="1">
        <name>Mn(2+)</name>
        <dbReference type="ChEBI" id="CHEBI:29035"/>
    </cofactor>
</comment>
<feature type="domain" description="Endonuclease/exonuclease/phosphatase" evidence="9">
    <location>
        <begin position="121"/>
        <end position="365"/>
    </location>
</feature>
<reference evidence="10 11" key="1">
    <citation type="submission" date="2019-03" db="EMBL/GenBank/DDBJ databases">
        <title>Porphyromonas levii Isolated from the Uterus of Dairy Cows.</title>
        <authorList>
            <person name="Francis A.M."/>
        </authorList>
    </citation>
    <scope>NUCLEOTIDE SEQUENCE [LARGE SCALE GENOMIC DNA]</scope>
    <source>
        <strain evidence="10 11">AF5678</strain>
    </source>
</reference>
<evidence type="ECO:0000256" key="8">
    <source>
        <dbReference type="ARBA" id="ARBA00023204"/>
    </source>
</evidence>
<keyword evidence="11" id="KW-1185">Reference proteome</keyword>
<accession>A0A4Y8WSF2</accession>
<keyword evidence="7" id="KW-0460">Magnesium</keyword>
<evidence type="ECO:0000313" key="10">
    <source>
        <dbReference type="EMBL" id="TFH97504.1"/>
    </source>
</evidence>
<keyword evidence="3" id="KW-0540">Nuclease</keyword>
<dbReference type="Proteomes" id="UP000297225">
    <property type="component" value="Unassembled WGS sequence"/>
</dbReference>
<sequence length="375" mass="43469">MKTYQKGHSIKRKAKQFSILRTTMGVVELIPNLLFWAIYAGAMLSPFISPTKTQIPAFLNLGFVLILAVLAFLWLFYLIRRKWGYFLVYTGVVLLSWGYIFSYFPINLGHNLNKVHDLRVMTYNVEGFIERGMGDKPLVPALIREYGADIVALQEANYYPDNAPQTQKIKRLLKDYPYVHVYRSQAFASKFPIKAKEKIRYESYGNGSHAYLLEAPNGKKILVVNNHMESYSLVESEREEYKGYLRDLRLKDLPKQFMAVKRRLGPNLNQRAFAAECVHAELKDLQEKYQPDLTIVLGDLNDTPKSYTYHQLRSGMRDAYAETGLGLGVSFNDRWMPFRIDHLFYEGEAKAIGSKIPKYKEYSDHNPLIVDFNWK</sequence>
<dbReference type="Gene3D" id="3.60.10.10">
    <property type="entry name" value="Endonuclease/exonuclease/phosphatase"/>
    <property type="match status" value="1"/>
</dbReference>
<evidence type="ECO:0000256" key="3">
    <source>
        <dbReference type="ARBA" id="ARBA00022722"/>
    </source>
</evidence>
<evidence type="ECO:0000256" key="1">
    <source>
        <dbReference type="ARBA" id="ARBA00001936"/>
    </source>
</evidence>
<name>A0A4Y8WSF2_9PORP</name>
<dbReference type="SUPFAM" id="SSF56219">
    <property type="entry name" value="DNase I-like"/>
    <property type="match status" value="1"/>
</dbReference>
<dbReference type="GO" id="GO:0046872">
    <property type="term" value="F:metal ion binding"/>
    <property type="evidence" value="ECO:0007669"/>
    <property type="project" value="UniProtKB-KW"/>
</dbReference>
<dbReference type="AlphaFoldDB" id="A0A4Y8WSF2"/>
<keyword evidence="4" id="KW-0479">Metal-binding</keyword>
<dbReference type="STRING" id="1122973.GCA_000379925_01037"/>
<evidence type="ECO:0000256" key="7">
    <source>
        <dbReference type="ARBA" id="ARBA00022842"/>
    </source>
</evidence>
<evidence type="ECO:0000256" key="2">
    <source>
        <dbReference type="ARBA" id="ARBA00001946"/>
    </source>
</evidence>
<evidence type="ECO:0000256" key="5">
    <source>
        <dbReference type="ARBA" id="ARBA00022763"/>
    </source>
</evidence>
<dbReference type="RefSeq" id="WP_018358283.1">
    <property type="nucleotide sequence ID" value="NZ_CP197400.1"/>
</dbReference>
<keyword evidence="5" id="KW-0227">DNA damage</keyword>
<evidence type="ECO:0000313" key="11">
    <source>
        <dbReference type="Proteomes" id="UP000297225"/>
    </source>
</evidence>
<dbReference type="InterPro" id="IPR051547">
    <property type="entry name" value="TDP2-like"/>
</dbReference>
<dbReference type="OrthoDB" id="635146at2"/>
<dbReference type="PANTHER" id="PTHR15822">
    <property type="entry name" value="TRAF AND TNF RECEPTOR-ASSOCIATED PROTEIN"/>
    <property type="match status" value="1"/>
</dbReference>
<gene>
    <name evidence="10" type="ORF">E4P47_00040</name>
</gene>
<dbReference type="Pfam" id="PF03372">
    <property type="entry name" value="Exo_endo_phos"/>
    <property type="match status" value="1"/>
</dbReference>
<evidence type="ECO:0000256" key="6">
    <source>
        <dbReference type="ARBA" id="ARBA00022801"/>
    </source>
</evidence>
<dbReference type="PANTHER" id="PTHR15822:SF4">
    <property type="entry name" value="TYROSYL-DNA PHOSPHODIESTERASE 2"/>
    <property type="match status" value="1"/>
</dbReference>
<organism evidence="10 11">
    <name type="scientific">Porphyromonas levii</name>
    <dbReference type="NCBI Taxonomy" id="28114"/>
    <lineage>
        <taxon>Bacteria</taxon>
        <taxon>Pseudomonadati</taxon>
        <taxon>Bacteroidota</taxon>
        <taxon>Bacteroidia</taxon>
        <taxon>Bacteroidales</taxon>
        <taxon>Porphyromonadaceae</taxon>
        <taxon>Porphyromonas</taxon>
    </lineage>
</organism>
<evidence type="ECO:0000259" key="9">
    <source>
        <dbReference type="Pfam" id="PF03372"/>
    </source>
</evidence>